<proteinExistence type="predicted"/>
<dbReference type="Gene3D" id="3.50.50.60">
    <property type="entry name" value="FAD/NAD(P)-binding domain"/>
    <property type="match status" value="1"/>
</dbReference>
<sequence>MIKSIVVLGGGSAGWLTACLIAAKHVNENSPFSVTLVESPNIPTIGVGEGTWPTMVNTLQQIGISELTFIQRCDASFKQASKFVNWVNNKPGDEYYHPFTPPQSFDQISLGRAWQQQYSDKPFAETVCLQALLCQQKRAPKQLNLGDFKTIENYGYHLNASKFSQLLTEHGTEKLSVKHILDDVIAVKSKSNGDIASLTTKEHGDINGDLFIDCSGQAAALIGKHYQVPFISKKEVLFIDKAITVQVPYPCEKAPVESATISTAQSAGWIWDIGLPNRRGVGHVFSTKYTTIEAATAQLKSYLAQSVDNIEQLTFRTLDINPGYRATFWHKNCVAVGMSSGFLEPLEASALVMVELAAKTLALQMPASREAMDVIARQYNKNMTFRWQRIIDFLKLHYVLSKRGDSDFWRDNRDPATIPDSLKELLTLWQYQPPENNGFLSPYDLFPAASYQYILYGMGFNTQVNCLGNETELAKLSNNAIEKVKSRQRKMPALLPTNREILTQINQLNREITIDITQENLPTSQPWQYVPNNHLSKVSQQYPVFFKKTTSGYSPIYLTHLTDQGKLLHADDINRKRYLENTNATTLLPVNDDELLEPVKLDIRLNDDTAIKVTGLYVFQQIKWQQFKSSQQCSAKLTELVELTMSSLQHVSRLIAKENKARNI</sequence>
<reference evidence="1 2" key="1">
    <citation type="submission" date="2023-09" db="EMBL/GenBank/DDBJ databases">
        <authorList>
            <person name="Rey-Velasco X."/>
        </authorList>
    </citation>
    <scope>NUCLEOTIDE SEQUENCE [LARGE SCALE GENOMIC DNA]</scope>
    <source>
        <strain evidence="1 2">W431</strain>
    </source>
</reference>
<dbReference type="Pfam" id="PF04820">
    <property type="entry name" value="Trp_halogenase"/>
    <property type="match status" value="1"/>
</dbReference>
<evidence type="ECO:0000313" key="2">
    <source>
        <dbReference type="Proteomes" id="UP001266357"/>
    </source>
</evidence>
<name>A0ABU3A2F6_9GAMM</name>
<dbReference type="InterPro" id="IPR006905">
    <property type="entry name" value="Flavin_halogenase"/>
</dbReference>
<dbReference type="PANTHER" id="PTHR43747">
    <property type="entry name" value="FAD-BINDING PROTEIN"/>
    <property type="match status" value="1"/>
</dbReference>
<dbReference type="InterPro" id="IPR050816">
    <property type="entry name" value="Flavin-dep_Halogenase_NPB"/>
</dbReference>
<dbReference type="EMBL" id="JAVRIF010000006">
    <property type="protein sequence ID" value="MDT0604357.1"/>
    <property type="molecule type" value="Genomic_DNA"/>
</dbReference>
<accession>A0ABU3A2F6</accession>
<keyword evidence="2" id="KW-1185">Reference proteome</keyword>
<organism evidence="1 2">
    <name type="scientific">Thalassotalea castellviae</name>
    <dbReference type="NCBI Taxonomy" id="3075612"/>
    <lineage>
        <taxon>Bacteria</taxon>
        <taxon>Pseudomonadati</taxon>
        <taxon>Pseudomonadota</taxon>
        <taxon>Gammaproteobacteria</taxon>
        <taxon>Alteromonadales</taxon>
        <taxon>Colwelliaceae</taxon>
        <taxon>Thalassotalea</taxon>
    </lineage>
</organism>
<dbReference type="PROSITE" id="PS51257">
    <property type="entry name" value="PROKAR_LIPOPROTEIN"/>
    <property type="match status" value="1"/>
</dbReference>
<dbReference type="PANTHER" id="PTHR43747:SF4">
    <property type="entry name" value="FLAVIN-DEPENDENT TRYPTOPHAN HALOGENASE"/>
    <property type="match status" value="1"/>
</dbReference>
<dbReference type="InterPro" id="IPR036188">
    <property type="entry name" value="FAD/NAD-bd_sf"/>
</dbReference>
<evidence type="ECO:0000313" key="1">
    <source>
        <dbReference type="EMBL" id="MDT0604357.1"/>
    </source>
</evidence>
<comment type="caution">
    <text evidence="1">The sequence shown here is derived from an EMBL/GenBank/DDBJ whole genome shotgun (WGS) entry which is preliminary data.</text>
</comment>
<dbReference type="Proteomes" id="UP001266357">
    <property type="component" value="Unassembled WGS sequence"/>
</dbReference>
<dbReference type="RefSeq" id="WP_311582283.1">
    <property type="nucleotide sequence ID" value="NZ_JAVRIF010000006.1"/>
</dbReference>
<gene>
    <name evidence="1" type="ORF">RM573_12185</name>
</gene>
<protein>
    <submittedName>
        <fullName evidence="1">Tryptophan halogenase family protein</fullName>
    </submittedName>
</protein>
<dbReference type="SUPFAM" id="SSF51905">
    <property type="entry name" value="FAD/NAD(P)-binding domain"/>
    <property type="match status" value="1"/>
</dbReference>